<dbReference type="AlphaFoldDB" id="A0A4R5K621"/>
<reference evidence="2 3" key="1">
    <citation type="submission" date="2019-03" db="EMBL/GenBank/DDBJ databases">
        <title>Whole genome sequence of Arthrobacter sp JH1-1.</title>
        <authorList>
            <person name="Trinh H.N."/>
        </authorList>
    </citation>
    <scope>NUCLEOTIDE SEQUENCE [LARGE SCALE GENOMIC DNA]</scope>
    <source>
        <strain evidence="2 3">JH1-1</strain>
    </source>
</reference>
<feature type="region of interest" description="Disordered" evidence="1">
    <location>
        <begin position="61"/>
        <end position="97"/>
    </location>
</feature>
<protein>
    <submittedName>
        <fullName evidence="2">Uncharacterized protein</fullName>
    </submittedName>
</protein>
<dbReference type="OrthoDB" id="4941957at2"/>
<evidence type="ECO:0000313" key="3">
    <source>
        <dbReference type="Proteomes" id="UP000295511"/>
    </source>
</evidence>
<organism evidence="2 3">
    <name type="scientific">Arthrobacter terricola</name>
    <dbReference type="NCBI Taxonomy" id="2547396"/>
    <lineage>
        <taxon>Bacteria</taxon>
        <taxon>Bacillati</taxon>
        <taxon>Actinomycetota</taxon>
        <taxon>Actinomycetes</taxon>
        <taxon>Micrococcales</taxon>
        <taxon>Micrococcaceae</taxon>
        <taxon>Arthrobacter</taxon>
    </lineage>
</organism>
<sequence>MGFKLTAQEGQRLTTCMLAMRPDWTKNNPGQMLASINDGPGFPGKDFEHALRALAQYATARGGNGAHQYRTPEIYPREGKHWTDTGTADWTPPKPAPCPDHIGEPAHACRCCHADVKAGIRPAERIGKHYEPESEEEE</sequence>
<keyword evidence="3" id="KW-1185">Reference proteome</keyword>
<dbReference type="RefSeq" id="WP_133206784.1">
    <property type="nucleotide sequence ID" value="NZ_SMRU01000047.1"/>
</dbReference>
<comment type="caution">
    <text evidence="2">The sequence shown here is derived from an EMBL/GenBank/DDBJ whole genome shotgun (WGS) entry which is preliminary data.</text>
</comment>
<accession>A0A4R5K621</accession>
<proteinExistence type="predicted"/>
<evidence type="ECO:0000256" key="1">
    <source>
        <dbReference type="SAM" id="MobiDB-lite"/>
    </source>
</evidence>
<dbReference type="Proteomes" id="UP000295511">
    <property type="component" value="Unassembled WGS sequence"/>
</dbReference>
<gene>
    <name evidence="2" type="ORF">E1809_24095</name>
</gene>
<dbReference type="EMBL" id="SMRU01000047">
    <property type="protein sequence ID" value="TDF88104.1"/>
    <property type="molecule type" value="Genomic_DNA"/>
</dbReference>
<evidence type="ECO:0000313" key="2">
    <source>
        <dbReference type="EMBL" id="TDF88104.1"/>
    </source>
</evidence>
<name>A0A4R5K621_9MICC</name>